<feature type="domain" description="AMP-dependent synthetase/ligase" evidence="1">
    <location>
        <begin position="16"/>
        <end position="150"/>
    </location>
</feature>
<dbReference type="InterPro" id="IPR042099">
    <property type="entry name" value="ANL_N_sf"/>
</dbReference>
<gene>
    <name evidence="3" type="ORF">WG901_08805</name>
</gene>
<dbReference type="InterPro" id="IPR000873">
    <property type="entry name" value="AMP-dep_synth/lig_dom"/>
</dbReference>
<dbReference type="PANTHER" id="PTHR24096">
    <property type="entry name" value="LONG-CHAIN-FATTY-ACID--COA LIGASE"/>
    <property type="match status" value="1"/>
</dbReference>
<dbReference type="InterPro" id="IPR025110">
    <property type="entry name" value="AMP-bd_C"/>
</dbReference>
<dbReference type="PANTHER" id="PTHR24096:SF323">
    <property type="entry name" value="BLR3536 PROTEIN"/>
    <property type="match status" value="1"/>
</dbReference>
<dbReference type="Gene3D" id="3.30.300.30">
    <property type="match status" value="1"/>
</dbReference>
<evidence type="ECO:0000259" key="2">
    <source>
        <dbReference type="Pfam" id="PF13193"/>
    </source>
</evidence>
<dbReference type="RefSeq" id="WP_339586692.1">
    <property type="nucleotide sequence ID" value="NZ_JBBHJZ010000002.1"/>
</dbReference>
<dbReference type="Proteomes" id="UP001361239">
    <property type="component" value="Unassembled WGS sequence"/>
</dbReference>
<evidence type="ECO:0000259" key="1">
    <source>
        <dbReference type="Pfam" id="PF00501"/>
    </source>
</evidence>
<feature type="domain" description="AMP-binding enzyme C-terminal" evidence="2">
    <location>
        <begin position="416"/>
        <end position="486"/>
    </location>
</feature>
<evidence type="ECO:0000313" key="3">
    <source>
        <dbReference type="EMBL" id="MEJ5976730.1"/>
    </source>
</evidence>
<organism evidence="3 4">
    <name type="scientific">Novosphingobium anseongense</name>
    <dbReference type="NCBI Taxonomy" id="3133436"/>
    <lineage>
        <taxon>Bacteria</taxon>
        <taxon>Pseudomonadati</taxon>
        <taxon>Pseudomonadota</taxon>
        <taxon>Alphaproteobacteria</taxon>
        <taxon>Sphingomonadales</taxon>
        <taxon>Sphingomonadaceae</taxon>
        <taxon>Novosphingobium</taxon>
    </lineage>
</organism>
<reference evidence="3 4" key="1">
    <citation type="submission" date="2024-03" db="EMBL/GenBank/DDBJ databases">
        <authorList>
            <person name="Jo J.-H."/>
        </authorList>
    </citation>
    <scope>NUCLEOTIDE SEQUENCE [LARGE SCALE GENOMIC DNA]</scope>
    <source>
        <strain evidence="3 4">PS1R-30</strain>
    </source>
</reference>
<dbReference type="Pfam" id="PF13193">
    <property type="entry name" value="AMP-binding_C"/>
    <property type="match status" value="1"/>
</dbReference>
<dbReference type="Gene3D" id="3.40.50.12780">
    <property type="entry name" value="N-terminal domain of ligase-like"/>
    <property type="match status" value="1"/>
</dbReference>
<name>A0ABU8RUG0_9SPHN</name>
<protein>
    <submittedName>
        <fullName evidence="3">AMP-binding protein</fullName>
    </submittedName>
</protein>
<keyword evidence="4" id="KW-1185">Reference proteome</keyword>
<accession>A0ABU8RUG0</accession>
<evidence type="ECO:0000313" key="4">
    <source>
        <dbReference type="Proteomes" id="UP001361239"/>
    </source>
</evidence>
<comment type="caution">
    <text evidence="3">The sequence shown here is derived from an EMBL/GenBank/DDBJ whole genome shotgun (WGS) entry which is preliminary data.</text>
</comment>
<dbReference type="InterPro" id="IPR045851">
    <property type="entry name" value="AMP-bd_C_sf"/>
</dbReference>
<proteinExistence type="predicted"/>
<dbReference type="SUPFAM" id="SSF56801">
    <property type="entry name" value="Acetyl-CoA synthetase-like"/>
    <property type="match status" value="1"/>
</dbReference>
<dbReference type="Pfam" id="PF00501">
    <property type="entry name" value="AMP-binding"/>
    <property type="match status" value="2"/>
</dbReference>
<sequence length="502" mass="53614">MDETTPLGSWLDRIDQIAREHPDVTALIMAGKSPASGHREVLTWRDIAWRSAGVARLFAERGVTLGCTVAIQLPNSVPFVLAALAAWRLGATVAPIRWDLTAGERAQLVAMAHPALIVTEAGIGEDEIAAAAIAQAAPVDPASLPCSLIAAPAWMTASEALSTAPTLIAPKVTTALGSASGMGLVGGRSSFADNTHHRHPVHLVCTPLYHMQGFALLFRALTEDFRVIVMERFEPEQFLDLVERERVNFVALVPAITVRLLKSPTIQDRDLTSIENVILGAGATPDWAIRALIELTSPETIKLGYGMSEGVAAAFLRGDEWLQHPGSVGRPSGVETLVVDAEGHTVPPGEEGELFFRPLGGTGDSFKYVAEDETHRLPGGWTSSGDHGRVDLDGYLYITDRGDDALASGGNVFVSEVEAALLQHSDVADVAVIGLPDPEWNRRVHAIVQLRPGVDAAGMDTALRAHAKQHLAAHKAPQSYEYVAELASAEADRERAGAKEAR</sequence>
<feature type="domain" description="AMP-dependent synthetase/ligase" evidence="1">
    <location>
        <begin position="197"/>
        <end position="357"/>
    </location>
</feature>
<dbReference type="EMBL" id="JBBHJZ010000002">
    <property type="protein sequence ID" value="MEJ5976730.1"/>
    <property type="molecule type" value="Genomic_DNA"/>
</dbReference>